<feature type="domain" description="DOD-type homing endonuclease" evidence="1">
    <location>
        <begin position="129"/>
        <end position="277"/>
    </location>
</feature>
<dbReference type="InterPro" id="IPR001387">
    <property type="entry name" value="Cro/C1-type_HTH"/>
</dbReference>
<proteinExistence type="predicted"/>
<keyword evidence="3" id="KW-1185">Reference proteome</keyword>
<dbReference type="AlphaFoldDB" id="A0A133VCA8"/>
<evidence type="ECO:0000259" key="1">
    <source>
        <dbReference type="PROSITE" id="PS50819"/>
    </source>
</evidence>
<evidence type="ECO:0000313" key="3">
    <source>
        <dbReference type="Proteomes" id="UP000070405"/>
    </source>
</evidence>
<dbReference type="InterPro" id="IPR027434">
    <property type="entry name" value="Homing_endonucl"/>
</dbReference>
<dbReference type="InterPro" id="IPR004042">
    <property type="entry name" value="Intein_endonuc_central"/>
</dbReference>
<name>A0A133VCA8_9EURY</name>
<comment type="caution">
    <text evidence="2">The sequence shown here is derived from an EMBL/GenBank/DDBJ whole genome shotgun (WGS) entry which is preliminary data.</text>
</comment>
<dbReference type="PROSITE" id="PS50819">
    <property type="entry name" value="INTEIN_ENDONUCLEASE"/>
    <property type="match status" value="1"/>
</dbReference>
<dbReference type="EMBL" id="LHYA01000006">
    <property type="protein sequence ID" value="KXB04081.1"/>
    <property type="molecule type" value="Genomic_DNA"/>
</dbReference>
<reference evidence="2 3" key="1">
    <citation type="journal article" date="2016" name="Sci. Rep.">
        <title>Metabolic traits of an uncultured archaeal lineage -MSBL1- from brine pools of the Red Sea.</title>
        <authorList>
            <person name="Mwirichia R."/>
            <person name="Alam I."/>
            <person name="Rashid M."/>
            <person name="Vinu M."/>
            <person name="Ba-Alawi W."/>
            <person name="Anthony Kamau A."/>
            <person name="Kamanda Ngugi D."/>
            <person name="Goker M."/>
            <person name="Klenk H.P."/>
            <person name="Bajic V."/>
            <person name="Stingl U."/>
        </authorList>
    </citation>
    <scope>NUCLEOTIDE SEQUENCE [LARGE SCALE GENOMIC DNA]</scope>
    <source>
        <strain evidence="2">SCGC-AAA261G05</strain>
    </source>
</reference>
<dbReference type="Gene3D" id="3.10.28.10">
    <property type="entry name" value="Homing endonucleases"/>
    <property type="match status" value="1"/>
</dbReference>
<dbReference type="GO" id="GO:0004519">
    <property type="term" value="F:endonuclease activity"/>
    <property type="evidence" value="ECO:0007669"/>
    <property type="project" value="InterPro"/>
</dbReference>
<accession>A0A133VCA8</accession>
<sequence length="426" mass="49375">MIDLFDLHNEADHDHPKGQIKATSSAKLIRAFRAVIDEIREAHPLKLKEIASEIGVTYATLWEYQKRGRGIPLQVLKNLCVLASLATGKSITHFSVRLQTKIQYLEYGAGPSKKTCKAVKLLDNNLAKIAGAHAADGHLRCRQTNRGERNVRRYEFVVRDGYRSNLEALVKWMKSAFSLQPKIRRESSSEGWNIYVSNKIIFRYLNQIFGFPTGRKHDIVKMPDIIANSSLDVQKSFCLGVFTFDGGVDHRTGYVNLQTKSYKLFKDINQVLRTVDIKPDYMSKRPDHYGRWTIRFRKTQKLRKCLTLFEPMTEKWERLKDHVFRPAGHAKNFRELVMKFKHAYPRTNAKSATFSDVLRVIHDLKRVTVRKASSAIDREYTVTYEYLKKLEDWRILSSVRSNTGTKIWQINSDAGQWRVPVRIVNK</sequence>
<organism evidence="2 3">
    <name type="scientific">candidate division MSBL1 archaeon SCGC-AAA261G05</name>
    <dbReference type="NCBI Taxonomy" id="1698276"/>
    <lineage>
        <taxon>Archaea</taxon>
        <taxon>Methanobacteriati</taxon>
        <taxon>Methanobacteriota</taxon>
        <taxon>candidate division MSBL1</taxon>
    </lineage>
</organism>
<dbReference type="SUPFAM" id="SSF55608">
    <property type="entry name" value="Homing endonucleases"/>
    <property type="match status" value="1"/>
</dbReference>
<evidence type="ECO:0000313" key="2">
    <source>
        <dbReference type="EMBL" id="KXB04081.1"/>
    </source>
</evidence>
<protein>
    <recommendedName>
        <fullName evidence="1">DOD-type homing endonuclease domain-containing protein</fullName>
    </recommendedName>
</protein>
<dbReference type="Proteomes" id="UP000070405">
    <property type="component" value="Unassembled WGS sequence"/>
</dbReference>
<dbReference type="CDD" id="cd00093">
    <property type="entry name" value="HTH_XRE"/>
    <property type="match status" value="1"/>
</dbReference>
<gene>
    <name evidence="2" type="ORF">AKJ47_00885</name>
</gene>